<comment type="caution">
    <text evidence="3">The sequence shown here is derived from an EMBL/GenBank/DDBJ whole genome shotgun (WGS) entry which is preliminary data.</text>
</comment>
<evidence type="ECO:0000313" key="2">
    <source>
        <dbReference type="EMBL" id="MBB6564536.1"/>
    </source>
</evidence>
<evidence type="ECO:0000313" key="3">
    <source>
        <dbReference type="EMBL" id="NOL42240.1"/>
    </source>
</evidence>
<dbReference type="EMBL" id="JACHKF010000001">
    <property type="protein sequence ID" value="MBB6564536.1"/>
    <property type="molecule type" value="Genomic_DNA"/>
</dbReference>
<feature type="transmembrane region" description="Helical" evidence="1">
    <location>
        <begin position="286"/>
        <end position="304"/>
    </location>
</feature>
<evidence type="ECO:0000313" key="4">
    <source>
        <dbReference type="Proteomes" id="UP000534306"/>
    </source>
</evidence>
<evidence type="ECO:0000256" key="1">
    <source>
        <dbReference type="SAM" id="Phobius"/>
    </source>
</evidence>
<gene>
    <name evidence="2" type="ORF">HNR71_000173</name>
    <name evidence="3" type="ORF">HPO96_18500</name>
</gene>
<name>A0A7Y4L0U6_9ACTN</name>
<dbReference type="Proteomes" id="UP000534306">
    <property type="component" value="Unassembled WGS sequence"/>
</dbReference>
<keyword evidence="1" id="KW-0472">Membrane</keyword>
<feature type="transmembrane region" description="Helical" evidence="1">
    <location>
        <begin position="96"/>
        <end position="114"/>
    </location>
</feature>
<dbReference type="AlphaFoldDB" id="A0A7Y4L0U6"/>
<evidence type="ECO:0000313" key="5">
    <source>
        <dbReference type="Proteomes" id="UP000553957"/>
    </source>
</evidence>
<keyword evidence="4" id="KW-1185">Reference proteome</keyword>
<dbReference type="RefSeq" id="WP_171674750.1">
    <property type="nucleotide sequence ID" value="NZ_BAAAGT010000006.1"/>
</dbReference>
<reference evidence="2 5" key="2">
    <citation type="submission" date="2020-08" db="EMBL/GenBank/DDBJ databases">
        <title>Sequencing the genomes of 1000 actinobacteria strains.</title>
        <authorList>
            <person name="Klenk H.-P."/>
        </authorList>
    </citation>
    <scope>NUCLEOTIDE SEQUENCE [LARGE SCALE GENOMIC DNA]</scope>
    <source>
        <strain evidence="2 5">DSM 15626</strain>
    </source>
</reference>
<sequence length="424" mass="45284">MTLPMNHYRAALAELGQSDHVVQVDDRVDALWQQAVQVFGPGLDDQQHALLPIVVSPDLTAPPDLDITAQLDRIERHVRGDQPEPATPSRWHSARWTLTVWLGAALLTALLLGMTVTGLTVVPAFVPALVVGGLLLLAGPGRVPGWIWALGLASLSLILLSGSPPSDPSPLPVQPQWFLGVLFVLLAVGFARGLQLSGRRRLARKEQVTPAEELAAERRPLEFLLTLSLFGAMTAGAEVAVLIIITSVLGLLRRRPWTSVLAAVTALLTLLISIRDAGRGYDPDWAHPIVIAALAAFWAVATWYRPWRHRLSRTERMLSLAGRTAAAGYRSIGVPVFTAAPTQAPVQQAVPDKYPKGQFGRYCASCTGTTAHVSRGLSSPQCVQCGSRAAGGSAGDRTYPDYCAPCGGTTPHTSRGCVVCPGGR</sequence>
<accession>A0A7Y4L0U6</accession>
<feature type="transmembrane region" description="Helical" evidence="1">
    <location>
        <begin position="145"/>
        <end position="164"/>
    </location>
</feature>
<feature type="transmembrane region" description="Helical" evidence="1">
    <location>
        <begin position="176"/>
        <end position="194"/>
    </location>
</feature>
<feature type="transmembrane region" description="Helical" evidence="1">
    <location>
        <begin position="257"/>
        <end position="274"/>
    </location>
</feature>
<reference evidence="3 4" key="1">
    <citation type="submission" date="2020-05" db="EMBL/GenBank/DDBJ databases">
        <title>Genome sequence of Kribbella sandramycini ATCC 39419.</title>
        <authorList>
            <person name="Maclea K.S."/>
            <person name="Fair J.L."/>
        </authorList>
    </citation>
    <scope>NUCLEOTIDE SEQUENCE [LARGE SCALE GENOMIC DNA]</scope>
    <source>
        <strain evidence="3 4">ATCC 39419</strain>
    </source>
</reference>
<dbReference type="Proteomes" id="UP000553957">
    <property type="component" value="Unassembled WGS sequence"/>
</dbReference>
<dbReference type="EMBL" id="JABJRC010000004">
    <property type="protein sequence ID" value="NOL42240.1"/>
    <property type="molecule type" value="Genomic_DNA"/>
</dbReference>
<protein>
    <submittedName>
        <fullName evidence="3">Uncharacterized protein</fullName>
    </submittedName>
</protein>
<proteinExistence type="predicted"/>
<feature type="transmembrane region" description="Helical" evidence="1">
    <location>
        <begin position="223"/>
        <end position="251"/>
    </location>
</feature>
<keyword evidence="1" id="KW-1133">Transmembrane helix</keyword>
<keyword evidence="1" id="KW-0812">Transmembrane</keyword>
<organism evidence="3 4">
    <name type="scientific">Kribbella sandramycini</name>
    <dbReference type="NCBI Taxonomy" id="60450"/>
    <lineage>
        <taxon>Bacteria</taxon>
        <taxon>Bacillati</taxon>
        <taxon>Actinomycetota</taxon>
        <taxon>Actinomycetes</taxon>
        <taxon>Propionibacteriales</taxon>
        <taxon>Kribbellaceae</taxon>
        <taxon>Kribbella</taxon>
    </lineage>
</organism>